<dbReference type="EMBL" id="JBGBDC010000002">
    <property type="protein sequence ID" value="MEY2250372.1"/>
    <property type="molecule type" value="Genomic_DNA"/>
</dbReference>
<keyword evidence="2" id="KW-1185">Reference proteome</keyword>
<evidence type="ECO:0000313" key="1">
    <source>
        <dbReference type="EMBL" id="MEY2250372.1"/>
    </source>
</evidence>
<evidence type="ECO:0000313" key="2">
    <source>
        <dbReference type="Proteomes" id="UP001562178"/>
    </source>
</evidence>
<gene>
    <name evidence="1" type="ORF">AB7A72_05110</name>
</gene>
<accession>A0ABV4AYZ3</accession>
<name>A0ABV4AYZ3_9BURK</name>
<protein>
    <recommendedName>
        <fullName evidence="3">F5/8 type C domain-containing protein</fullName>
    </recommendedName>
</protein>
<dbReference type="Gene3D" id="2.60.120.260">
    <property type="entry name" value="Galactose-binding domain-like"/>
    <property type="match status" value="1"/>
</dbReference>
<reference evidence="1 2" key="1">
    <citation type="journal article" date="2016" name="Int. J. Syst. Evol. Microbiol.">
        <title>Description of Comamonas sediminis sp. nov., isolated from lagoon sediments.</title>
        <authorList>
            <person name="Subhash Y."/>
            <person name="Bang J.J."/>
            <person name="You T.H."/>
            <person name="Lee S.S."/>
        </authorList>
    </citation>
    <scope>NUCLEOTIDE SEQUENCE [LARGE SCALE GENOMIC DNA]</scope>
    <source>
        <strain evidence="1 2">JCM 31169</strain>
    </source>
</reference>
<proteinExistence type="predicted"/>
<evidence type="ECO:0008006" key="3">
    <source>
        <dbReference type="Google" id="ProtNLM"/>
    </source>
</evidence>
<dbReference type="InterPro" id="IPR008979">
    <property type="entry name" value="Galactose-bd-like_sf"/>
</dbReference>
<sequence>MAQAHAEFGLGYSLNAYYGCDAGVPTSGAITLGHLYGKKKMPKYQYYKLFYLNSIYAGSYAPGVAEIELRATPGGPDLITGVVGSSSPSGIPNAYAADNSTSTIWEGDSSSTTSQFISLQLGSQQAIKQIALYIPSYYTSIGGFRLYASNSPGSDIYTAAAIGNGVVLGDYTVSNPVVGWNLINL</sequence>
<comment type="caution">
    <text evidence="1">The sequence shown here is derived from an EMBL/GenBank/DDBJ whole genome shotgun (WGS) entry which is preliminary data.</text>
</comment>
<dbReference type="RefSeq" id="WP_369459220.1">
    <property type="nucleotide sequence ID" value="NZ_JBGBDC010000002.1"/>
</dbReference>
<dbReference type="Proteomes" id="UP001562178">
    <property type="component" value="Unassembled WGS sequence"/>
</dbReference>
<organism evidence="1 2">
    <name type="scientific">Comamonas sediminis</name>
    <dbReference type="NCBI Taxonomy" id="1783360"/>
    <lineage>
        <taxon>Bacteria</taxon>
        <taxon>Pseudomonadati</taxon>
        <taxon>Pseudomonadota</taxon>
        <taxon>Betaproteobacteria</taxon>
        <taxon>Burkholderiales</taxon>
        <taxon>Comamonadaceae</taxon>
        <taxon>Comamonas</taxon>
    </lineage>
</organism>
<dbReference type="SUPFAM" id="SSF49785">
    <property type="entry name" value="Galactose-binding domain-like"/>
    <property type="match status" value="1"/>
</dbReference>